<accession>A0ABV6JM17</accession>
<feature type="transmembrane region" description="Helical" evidence="1">
    <location>
        <begin position="7"/>
        <end position="30"/>
    </location>
</feature>
<organism evidence="2 3">
    <name type="scientific">Roseomonas elaeocarpi</name>
    <dbReference type="NCBI Taxonomy" id="907779"/>
    <lineage>
        <taxon>Bacteria</taxon>
        <taxon>Pseudomonadati</taxon>
        <taxon>Pseudomonadota</taxon>
        <taxon>Alphaproteobacteria</taxon>
        <taxon>Acetobacterales</taxon>
        <taxon>Roseomonadaceae</taxon>
        <taxon>Roseomonas</taxon>
    </lineage>
</organism>
<protein>
    <submittedName>
        <fullName evidence="2">Uncharacterized protein</fullName>
    </submittedName>
</protein>
<reference evidence="2 3" key="1">
    <citation type="submission" date="2024-09" db="EMBL/GenBank/DDBJ databases">
        <authorList>
            <person name="Sun Q."/>
            <person name="Mori K."/>
        </authorList>
    </citation>
    <scope>NUCLEOTIDE SEQUENCE [LARGE SCALE GENOMIC DNA]</scope>
    <source>
        <strain evidence="2 3">TBRC 5777</strain>
    </source>
</reference>
<keyword evidence="3" id="KW-1185">Reference proteome</keyword>
<dbReference type="Proteomes" id="UP001589865">
    <property type="component" value="Unassembled WGS sequence"/>
</dbReference>
<keyword evidence="1" id="KW-0812">Transmembrane</keyword>
<keyword evidence="1" id="KW-1133">Transmembrane helix</keyword>
<evidence type="ECO:0000313" key="2">
    <source>
        <dbReference type="EMBL" id="MFC0406761.1"/>
    </source>
</evidence>
<dbReference type="EMBL" id="JBHLUN010000001">
    <property type="protein sequence ID" value="MFC0406761.1"/>
    <property type="molecule type" value="Genomic_DNA"/>
</dbReference>
<dbReference type="RefSeq" id="WP_377042443.1">
    <property type="nucleotide sequence ID" value="NZ_JBHLUN010000001.1"/>
</dbReference>
<name>A0ABV6JM17_9PROT</name>
<comment type="caution">
    <text evidence="2">The sequence shown here is derived from an EMBL/GenBank/DDBJ whole genome shotgun (WGS) entry which is preliminary data.</text>
</comment>
<sequence>MVIWSGWGILTVVIVALVGGSVTAILANLAGPGSSAAGYALAVGLLVSAVVNWFVGQRLNAAPGRELVDPATGQRVTLRRRHSLFFVPMQWWSVPLVVVASVALGAMLFGR</sequence>
<proteinExistence type="predicted"/>
<evidence type="ECO:0000256" key="1">
    <source>
        <dbReference type="SAM" id="Phobius"/>
    </source>
</evidence>
<keyword evidence="1" id="KW-0472">Membrane</keyword>
<feature type="transmembrane region" description="Helical" evidence="1">
    <location>
        <begin position="84"/>
        <end position="109"/>
    </location>
</feature>
<evidence type="ECO:0000313" key="3">
    <source>
        <dbReference type="Proteomes" id="UP001589865"/>
    </source>
</evidence>
<gene>
    <name evidence="2" type="ORF">ACFFGY_00780</name>
</gene>
<feature type="transmembrane region" description="Helical" evidence="1">
    <location>
        <begin position="36"/>
        <end position="55"/>
    </location>
</feature>